<feature type="chain" id="PRO_5016428799" evidence="2">
    <location>
        <begin position="18"/>
        <end position="86"/>
    </location>
</feature>
<dbReference type="EMBL" id="CP025958">
    <property type="protein sequence ID" value="AWM40354.1"/>
    <property type="molecule type" value="Genomic_DNA"/>
</dbReference>
<gene>
    <name evidence="3" type="ORF">C1280_27365</name>
</gene>
<protein>
    <submittedName>
        <fullName evidence="3">Uncharacterized protein</fullName>
    </submittedName>
</protein>
<name>A0A2Z3HF20_9BACT</name>
<accession>A0A2Z3HF20</accession>
<keyword evidence="2" id="KW-0732">Signal</keyword>
<dbReference type="AlphaFoldDB" id="A0A2Z3HF20"/>
<reference evidence="3 4" key="1">
    <citation type="submission" date="2018-01" db="EMBL/GenBank/DDBJ databases">
        <title>G. obscuriglobus.</title>
        <authorList>
            <person name="Franke J."/>
            <person name="Blomberg W."/>
            <person name="Selmecki A."/>
        </authorList>
    </citation>
    <scope>NUCLEOTIDE SEQUENCE [LARGE SCALE GENOMIC DNA]</scope>
    <source>
        <strain evidence="3 4">DSM 5831</strain>
    </source>
</reference>
<dbReference type="Proteomes" id="UP000245802">
    <property type="component" value="Chromosome"/>
</dbReference>
<dbReference type="RefSeq" id="WP_010049121.1">
    <property type="nucleotide sequence ID" value="NZ_CP025958.1"/>
</dbReference>
<evidence type="ECO:0000256" key="1">
    <source>
        <dbReference type="SAM" id="MobiDB-lite"/>
    </source>
</evidence>
<organism evidence="3 4">
    <name type="scientific">Gemmata obscuriglobus</name>
    <dbReference type="NCBI Taxonomy" id="114"/>
    <lineage>
        <taxon>Bacteria</taxon>
        <taxon>Pseudomonadati</taxon>
        <taxon>Planctomycetota</taxon>
        <taxon>Planctomycetia</taxon>
        <taxon>Gemmatales</taxon>
        <taxon>Gemmataceae</taxon>
        <taxon>Gemmata</taxon>
    </lineage>
</organism>
<feature type="compositionally biased region" description="Basic and acidic residues" evidence="1">
    <location>
        <begin position="29"/>
        <end position="40"/>
    </location>
</feature>
<evidence type="ECO:0000256" key="2">
    <source>
        <dbReference type="SAM" id="SignalP"/>
    </source>
</evidence>
<dbReference type="KEGG" id="gog:C1280_27365"/>
<proteinExistence type="predicted"/>
<evidence type="ECO:0000313" key="3">
    <source>
        <dbReference type="EMBL" id="AWM40354.1"/>
    </source>
</evidence>
<feature type="region of interest" description="Disordered" evidence="1">
    <location>
        <begin position="21"/>
        <end position="53"/>
    </location>
</feature>
<keyword evidence="4" id="KW-1185">Reference proteome</keyword>
<evidence type="ECO:0000313" key="4">
    <source>
        <dbReference type="Proteomes" id="UP000245802"/>
    </source>
</evidence>
<sequence>MTRTRFGLLVVAASALAAGRGAVAARWPNRREEPAPEPEHASPSADPTRPDFGEVWETDRFPWARHARNRTPVSATVFGSEWRVAR</sequence>
<feature type="signal peptide" evidence="2">
    <location>
        <begin position="1"/>
        <end position="17"/>
    </location>
</feature>